<dbReference type="Gene3D" id="3.40.1280.30">
    <property type="match status" value="1"/>
</dbReference>
<dbReference type="InterPro" id="IPR007356">
    <property type="entry name" value="tRNA_m1G_MeTrfase_euk"/>
</dbReference>
<dbReference type="Pfam" id="PF01207">
    <property type="entry name" value="Dus"/>
    <property type="match status" value="1"/>
</dbReference>
<evidence type="ECO:0000256" key="4">
    <source>
        <dbReference type="ARBA" id="ARBA00022691"/>
    </source>
</evidence>
<dbReference type="PROSITE" id="PS51675">
    <property type="entry name" value="SAM_MT_TRM10"/>
    <property type="match status" value="1"/>
</dbReference>
<keyword evidence="3" id="KW-0808">Transferase</keyword>
<keyword evidence="9" id="KW-1185">Reference proteome</keyword>
<dbReference type="InterPro" id="IPR013785">
    <property type="entry name" value="Aldolase_TIM"/>
</dbReference>
<dbReference type="SUPFAM" id="SSF51395">
    <property type="entry name" value="FMN-linked oxidoreductases"/>
    <property type="match status" value="1"/>
</dbReference>
<feature type="compositionally biased region" description="Basic and acidic residues" evidence="6">
    <location>
        <begin position="199"/>
        <end position="229"/>
    </location>
</feature>
<feature type="compositionally biased region" description="Basic and acidic residues" evidence="6">
    <location>
        <begin position="170"/>
        <end position="189"/>
    </location>
</feature>
<evidence type="ECO:0000313" key="8">
    <source>
        <dbReference type="EMBL" id="CAG5094515.1"/>
    </source>
</evidence>
<feature type="region of interest" description="Disordered" evidence="6">
    <location>
        <begin position="170"/>
        <end position="231"/>
    </location>
</feature>
<dbReference type="InterPro" id="IPR035587">
    <property type="entry name" value="DUS-like_FMN-bd"/>
</dbReference>
<accession>A0ABN7SBA9</accession>
<dbReference type="EC" id="2.1.1.221" evidence="1"/>
<dbReference type="PANTHER" id="PTHR13563">
    <property type="entry name" value="TRNA (GUANINE-9-) METHYLTRANSFERASE"/>
    <property type="match status" value="1"/>
</dbReference>
<dbReference type="CDD" id="cd02801">
    <property type="entry name" value="DUS_like_FMN"/>
    <property type="match status" value="1"/>
</dbReference>
<name>A0ABN7SBA9_OIKDI</name>
<dbReference type="InterPro" id="IPR038459">
    <property type="entry name" value="MT_TRM10-typ_sf"/>
</dbReference>
<dbReference type="PANTHER" id="PTHR13563:SF19">
    <property type="entry name" value="TRNA METHYLTRANSFERASE 10 HOMOLOG B"/>
    <property type="match status" value="1"/>
</dbReference>
<dbReference type="Gene3D" id="3.20.20.70">
    <property type="entry name" value="Aldolase class I"/>
    <property type="match status" value="1"/>
</dbReference>
<comment type="catalytic activity">
    <reaction evidence="5">
        <text>guanosine(9) in tRNA + S-adenosyl-L-methionine = N(1)-methylguanosine(9) in tRNA + S-adenosyl-L-homocysteine + H(+)</text>
        <dbReference type="Rhea" id="RHEA:43156"/>
        <dbReference type="Rhea" id="RHEA-COMP:10367"/>
        <dbReference type="Rhea" id="RHEA-COMP:10368"/>
        <dbReference type="ChEBI" id="CHEBI:15378"/>
        <dbReference type="ChEBI" id="CHEBI:57856"/>
        <dbReference type="ChEBI" id="CHEBI:59789"/>
        <dbReference type="ChEBI" id="CHEBI:73542"/>
        <dbReference type="ChEBI" id="CHEBI:74269"/>
        <dbReference type="EC" id="2.1.1.221"/>
    </reaction>
</comment>
<reference evidence="8 9" key="1">
    <citation type="submission" date="2021-04" db="EMBL/GenBank/DDBJ databases">
        <authorList>
            <person name="Bliznina A."/>
        </authorList>
    </citation>
    <scope>NUCLEOTIDE SEQUENCE [LARGE SCALE GENOMIC DNA]</scope>
</reference>
<evidence type="ECO:0000256" key="1">
    <source>
        <dbReference type="ARBA" id="ARBA00012797"/>
    </source>
</evidence>
<dbReference type="EMBL" id="OU015569">
    <property type="protein sequence ID" value="CAG5094515.1"/>
    <property type="molecule type" value="Genomic_DNA"/>
</dbReference>
<evidence type="ECO:0000256" key="2">
    <source>
        <dbReference type="ARBA" id="ARBA00022603"/>
    </source>
</evidence>
<dbReference type="Proteomes" id="UP001158576">
    <property type="component" value="Chromosome XSR"/>
</dbReference>
<keyword evidence="2" id="KW-0489">Methyltransferase</keyword>
<evidence type="ECO:0000256" key="6">
    <source>
        <dbReference type="SAM" id="MobiDB-lite"/>
    </source>
</evidence>
<gene>
    <name evidence="8" type="ORF">OKIOD_LOCUS5187</name>
</gene>
<keyword evidence="4" id="KW-0949">S-adenosyl-L-methionine</keyword>
<evidence type="ECO:0000313" key="9">
    <source>
        <dbReference type="Proteomes" id="UP001158576"/>
    </source>
</evidence>
<dbReference type="InterPro" id="IPR028564">
    <property type="entry name" value="MT_TRM10-typ"/>
</dbReference>
<protein>
    <recommendedName>
        <fullName evidence="1">tRNA (guanine(9)-N(1))-methyltransferase</fullName>
        <ecNumber evidence="1">2.1.1.221</ecNumber>
    </recommendedName>
</protein>
<evidence type="ECO:0000256" key="5">
    <source>
        <dbReference type="ARBA" id="ARBA00048434"/>
    </source>
</evidence>
<feature type="domain" description="SAM-dependent MTase TRM10-type" evidence="7">
    <location>
        <begin position="226"/>
        <end position="428"/>
    </location>
</feature>
<evidence type="ECO:0000259" key="7">
    <source>
        <dbReference type="PROSITE" id="PS51675"/>
    </source>
</evidence>
<organism evidence="8 9">
    <name type="scientific">Oikopleura dioica</name>
    <name type="common">Tunicate</name>
    <dbReference type="NCBI Taxonomy" id="34765"/>
    <lineage>
        <taxon>Eukaryota</taxon>
        <taxon>Metazoa</taxon>
        <taxon>Chordata</taxon>
        <taxon>Tunicata</taxon>
        <taxon>Appendicularia</taxon>
        <taxon>Copelata</taxon>
        <taxon>Oikopleuridae</taxon>
        <taxon>Oikopleura</taxon>
    </lineage>
</organism>
<proteinExistence type="predicted"/>
<sequence>MIEAAGASILTVHGRTIEQKKELTGLASWEHIKAVKNKLTIPVVLNGNIRYFSDVEEAFRETGVDGVMSAEGLLSNPGIFLPTVAKIDQIVDEFIALFEENCGGASLSSLKTFLFRVWKSVLRENPQLTFDLEACSSLEQFKEWNARAGKEFPTECGPFIRKERAQATLTADERRVRNEKRHLEQEAKRKEQKKRKRQERRERKKEEGEKEKDEERVSKKERIQEEKNRLNAASRELSLTIAIDLSYSKSMKMKETKKMAGQLARIHGSNRKSSKPAKIFLTSFSSDDLLYKECERQHEGFSNFGFEIESERHQACFSKEELVVLSPDADEPLESVELGKVYVIGGDLDESYSNKRSLNDALSHQLVCKRLPIEEHLERADSHAKNRQRAKNTILSPNQVFDILSLYNETSDWKKALITHVPLKKGFKLC</sequence>
<evidence type="ECO:0000256" key="3">
    <source>
        <dbReference type="ARBA" id="ARBA00022679"/>
    </source>
</evidence>